<dbReference type="GO" id="GO:1990904">
    <property type="term" value="C:ribonucleoprotein complex"/>
    <property type="evidence" value="ECO:0007669"/>
    <property type="project" value="TreeGrafter"/>
</dbReference>
<dbReference type="PANTHER" id="PTHR42908:SF8">
    <property type="entry name" value="TR-TYPE G DOMAIN-CONTAINING PROTEIN"/>
    <property type="match status" value="1"/>
</dbReference>
<dbReference type="NCBIfam" id="TIGR00231">
    <property type="entry name" value="small_GTP"/>
    <property type="match status" value="1"/>
</dbReference>
<dbReference type="AlphaFoldDB" id="A0A3B1D6M6"/>
<dbReference type="InterPro" id="IPR047041">
    <property type="entry name" value="BipA_GTP-bd_dom"/>
</dbReference>
<dbReference type="Pfam" id="PF00679">
    <property type="entry name" value="EFG_C"/>
    <property type="match status" value="1"/>
</dbReference>
<dbReference type="GO" id="GO:0009409">
    <property type="term" value="P:response to cold"/>
    <property type="evidence" value="ECO:0007669"/>
    <property type="project" value="UniProtKB-ARBA"/>
</dbReference>
<dbReference type="InterPro" id="IPR031157">
    <property type="entry name" value="G_TR_CS"/>
</dbReference>
<dbReference type="PROSITE" id="PS00301">
    <property type="entry name" value="G_TR_1"/>
    <property type="match status" value="1"/>
</dbReference>
<dbReference type="GO" id="GO:0005525">
    <property type="term" value="F:GTP binding"/>
    <property type="evidence" value="ECO:0007669"/>
    <property type="project" value="InterPro"/>
</dbReference>
<dbReference type="PANTHER" id="PTHR42908">
    <property type="entry name" value="TRANSLATION ELONGATION FACTOR-RELATED"/>
    <property type="match status" value="1"/>
</dbReference>
<accession>A0A3B1D6M6</accession>
<dbReference type="InterPro" id="IPR035651">
    <property type="entry name" value="BipA_V"/>
</dbReference>
<dbReference type="InterPro" id="IPR006298">
    <property type="entry name" value="BipA"/>
</dbReference>
<dbReference type="SUPFAM" id="SSF52540">
    <property type="entry name" value="P-loop containing nucleoside triphosphate hydrolases"/>
    <property type="match status" value="1"/>
</dbReference>
<dbReference type="GO" id="GO:0010467">
    <property type="term" value="P:gene expression"/>
    <property type="evidence" value="ECO:0007669"/>
    <property type="project" value="UniProtKB-ARBA"/>
</dbReference>
<dbReference type="InterPro" id="IPR035647">
    <property type="entry name" value="EFG_III/V"/>
</dbReference>
<dbReference type="Gene3D" id="3.30.70.240">
    <property type="match status" value="1"/>
</dbReference>
<dbReference type="InterPro" id="IPR047043">
    <property type="entry name" value="BipA_III"/>
</dbReference>
<dbReference type="GO" id="GO:0003924">
    <property type="term" value="F:GTPase activity"/>
    <property type="evidence" value="ECO:0007669"/>
    <property type="project" value="InterPro"/>
</dbReference>
<dbReference type="InterPro" id="IPR048876">
    <property type="entry name" value="BipA_C"/>
</dbReference>
<evidence type="ECO:0000313" key="2">
    <source>
        <dbReference type="EMBL" id="VAX32473.1"/>
    </source>
</evidence>
<dbReference type="FunFam" id="3.30.70.240:FF:000002">
    <property type="entry name" value="GTP-binding protein TypA"/>
    <property type="match status" value="1"/>
</dbReference>
<feature type="domain" description="Tr-type G" evidence="1">
    <location>
        <begin position="35"/>
        <end position="230"/>
    </location>
</feature>
<dbReference type="InterPro" id="IPR009000">
    <property type="entry name" value="Transl_B-barrel_sf"/>
</dbReference>
<dbReference type="Gene3D" id="2.40.30.10">
    <property type="entry name" value="Translation factors"/>
    <property type="match status" value="1"/>
</dbReference>
<dbReference type="HAMAP" id="MF_00849">
    <property type="entry name" value="BipA"/>
    <property type="match status" value="1"/>
</dbReference>
<dbReference type="SMART" id="SM00838">
    <property type="entry name" value="EFG_C"/>
    <property type="match status" value="1"/>
</dbReference>
<proteinExistence type="inferred from homology"/>
<dbReference type="Pfam" id="PF00009">
    <property type="entry name" value="GTP_EFTU"/>
    <property type="match status" value="1"/>
</dbReference>
<dbReference type="InterPro" id="IPR027417">
    <property type="entry name" value="P-loop_NTPase"/>
</dbReference>
<dbReference type="CDD" id="cd03691">
    <property type="entry name" value="BipA_TypA_II"/>
    <property type="match status" value="1"/>
</dbReference>
<reference evidence="2" key="1">
    <citation type="submission" date="2018-06" db="EMBL/GenBank/DDBJ databases">
        <authorList>
            <person name="Zhirakovskaya E."/>
        </authorList>
    </citation>
    <scope>NUCLEOTIDE SEQUENCE</scope>
</reference>
<dbReference type="SUPFAM" id="SSF50447">
    <property type="entry name" value="Translation proteins"/>
    <property type="match status" value="1"/>
</dbReference>
<dbReference type="FunFam" id="3.30.70.870:FF:000003">
    <property type="entry name" value="GTP-binding protein TypA"/>
    <property type="match status" value="1"/>
</dbReference>
<sequence>MDFFLGKISKNHNQRGCLRYTQAMMTTETNKKVREDIRNIAIIAHVDHGKTTLVDKMLQQGGAFHARETVVDRVMDSNDLERERGITILAKNTSIHYGDYKINIVDTPGHADFSGEVERTLKMVDGVLLLIDAFEGPMPQTTFVLKKALELKLRPIVVINKIDRPDERALEVADMVTDLFLELDEEGDQLDFPVIYASAKGGISKLELDDPDSDLKPLFEMILKHVTPPTGDIDAPFQMLVSSLEYDNFVGQIALGRVNNGRLKTGQQLALVQRDGSIVKGKVTRLIGYEGLKKVEIKEASAGEIIGIAGMEASKIGETLAAPEHAVALPTIEIGEPTISINFMVNSSPFAGLEGDYVTSRQLRDRLFKELRSNVALKVEETGSTDAFKVSGRGELHLSILIETMRREGYEFAISRPEVIYKTVDGKKHEPIEHLTLDVDDAYIGPVMESLGRRKGEIQNMGSSHAGNTRLEFEIPSRGLIGYRSDFLTMTRGTGLMNYVFSAYQPFKGEISARTKGALISLCAGETVTFSLHNIQERGTLFMGSGHKVYEGMVIGAHSRGNDLVVNCCKKKQLSNMRSSGADEALTLTPPKIMSLEEAISFLAEDELMEVTPKSIRLRKRHLKENDRKRTAKKKPAV</sequence>
<dbReference type="InterPro" id="IPR004161">
    <property type="entry name" value="EFTu-like_2"/>
</dbReference>
<dbReference type="Pfam" id="PF21018">
    <property type="entry name" value="BipA_C"/>
    <property type="match status" value="1"/>
</dbReference>
<dbReference type="EMBL" id="UOGF01000089">
    <property type="protein sequence ID" value="VAX32473.1"/>
    <property type="molecule type" value="Genomic_DNA"/>
</dbReference>
<dbReference type="CDD" id="cd03710">
    <property type="entry name" value="BipA_TypA_C"/>
    <property type="match status" value="1"/>
</dbReference>
<dbReference type="Gene3D" id="3.40.50.300">
    <property type="entry name" value="P-loop containing nucleotide triphosphate hydrolases"/>
    <property type="match status" value="1"/>
</dbReference>
<dbReference type="FunFam" id="2.40.50.250:FF:000001">
    <property type="entry name" value="GTP-binding protein TypA"/>
    <property type="match status" value="1"/>
</dbReference>
<dbReference type="NCBIfam" id="TIGR01394">
    <property type="entry name" value="TypA_BipA"/>
    <property type="match status" value="1"/>
</dbReference>
<dbReference type="InterPro" id="IPR047042">
    <property type="entry name" value="BipA_II"/>
</dbReference>
<protein>
    <submittedName>
        <fullName evidence="2">GTP-binding protein TypA/BipA</fullName>
    </submittedName>
</protein>
<dbReference type="InterPro" id="IPR000795">
    <property type="entry name" value="T_Tr_GTP-bd_dom"/>
</dbReference>
<organism evidence="2">
    <name type="scientific">hydrothermal vent metagenome</name>
    <dbReference type="NCBI Taxonomy" id="652676"/>
    <lineage>
        <taxon>unclassified sequences</taxon>
        <taxon>metagenomes</taxon>
        <taxon>ecological metagenomes</taxon>
    </lineage>
</organism>
<dbReference type="CDD" id="cd16263">
    <property type="entry name" value="BipA_III"/>
    <property type="match status" value="1"/>
</dbReference>
<dbReference type="PRINTS" id="PR00315">
    <property type="entry name" value="ELONGATNFCT"/>
</dbReference>
<dbReference type="GO" id="GO:0005829">
    <property type="term" value="C:cytosol"/>
    <property type="evidence" value="ECO:0007669"/>
    <property type="project" value="TreeGrafter"/>
</dbReference>
<dbReference type="FunFam" id="3.40.50.300:FF:000055">
    <property type="entry name" value="GTP-binding protein TypA"/>
    <property type="match status" value="1"/>
</dbReference>
<name>A0A3B1D6M6_9ZZZZ</name>
<dbReference type="InterPro" id="IPR005225">
    <property type="entry name" value="Small_GTP-bd"/>
</dbReference>
<dbReference type="Pfam" id="PF03144">
    <property type="entry name" value="GTP_EFTU_D2"/>
    <property type="match status" value="1"/>
</dbReference>
<dbReference type="Gene3D" id="2.40.50.250">
    <property type="entry name" value="bipa protein"/>
    <property type="match status" value="1"/>
</dbReference>
<dbReference type="FunFam" id="2.40.30.10:FF:000016">
    <property type="entry name" value="GTP-binding protein TypA"/>
    <property type="match status" value="1"/>
</dbReference>
<dbReference type="Gene3D" id="3.30.70.870">
    <property type="entry name" value="Elongation Factor G (Translational Gtpase), domain 3"/>
    <property type="match status" value="1"/>
</dbReference>
<dbReference type="CDD" id="cd01891">
    <property type="entry name" value="TypA_BipA"/>
    <property type="match status" value="1"/>
</dbReference>
<gene>
    <name evidence="2" type="ORF">MNBD_NITROSPIRAE01-2168</name>
</gene>
<dbReference type="SUPFAM" id="SSF54980">
    <property type="entry name" value="EF-G C-terminal domain-like"/>
    <property type="match status" value="2"/>
</dbReference>
<dbReference type="PROSITE" id="PS51722">
    <property type="entry name" value="G_TR_2"/>
    <property type="match status" value="1"/>
</dbReference>
<dbReference type="GO" id="GO:0042254">
    <property type="term" value="P:ribosome biogenesis"/>
    <property type="evidence" value="ECO:0007669"/>
    <property type="project" value="UniProtKB-ARBA"/>
</dbReference>
<dbReference type="InterPro" id="IPR042116">
    <property type="entry name" value="TypA/BipA_C"/>
</dbReference>
<evidence type="ECO:0000259" key="1">
    <source>
        <dbReference type="PROSITE" id="PS51722"/>
    </source>
</evidence>
<dbReference type="InterPro" id="IPR000640">
    <property type="entry name" value="EFG_V-like"/>
</dbReference>